<feature type="domain" description="ABC3 transporter permease C-terminal" evidence="8">
    <location>
        <begin position="153"/>
        <end position="277"/>
    </location>
</feature>
<feature type="transmembrane region" description="Helical" evidence="7">
    <location>
        <begin position="333"/>
        <end position="353"/>
    </location>
</feature>
<reference evidence="9 10" key="1">
    <citation type="submission" date="2016-10" db="EMBL/GenBank/DDBJ databases">
        <authorList>
            <person name="de Groot N.N."/>
        </authorList>
    </citation>
    <scope>NUCLEOTIDE SEQUENCE [LARGE SCALE GENOMIC DNA]</scope>
    <source>
        <strain evidence="9 10">DSM 1283</strain>
    </source>
</reference>
<dbReference type="OrthoDB" id="9793166at2"/>
<keyword evidence="3 7" id="KW-0812">Transmembrane</keyword>
<comment type="subcellular location">
    <subcellularLocation>
        <location evidence="1">Cell membrane</location>
        <topology evidence="1">Multi-pass membrane protein</topology>
    </subcellularLocation>
</comment>
<keyword evidence="4 7" id="KW-1133">Transmembrane helix</keyword>
<sequence>MKILFISTLRHIKKHFIQTLLTFFMTILIIAVLSAIFNFAASFKDVLRRWAIDTSGTYHYKFVAEDANKLKELEEGFKKDSWFSEVFLDTEDREAVLFVTVDKPGLFTTRIMKDKLSEYSLDSIYQDHNWELLVSYGDLCKENGMYAFLLIFIIIITIITLASVLTLGAVLKISAFQRERDFALLSSIGTSGSQISRMILFESMIYILIALPFGLVFGIYLLDLSRSRLDAMLKGLEKFPPVEIVISIPFMIAIIIASGGIILVSTYPPAKKAAKIRPIEALRQNQQIHISKWEQKQTRNSALSNFATKIISRFFQIEGQLAYKTYKRFKRRYYPVLMAMSVNIALCMVLSSFSHYTNDVISMTYSGMDYNINIHLSCDDSKLLGQTANELVQISDNQLSLIRQTAFELRNPLPLSETGYGSGLFQGSGRQPDAVLLSVDENTLNSICNREGIDKNTLSGNTGIFINDERTWRNDGVQEKGRPYHLETGDILPVYSTHVSDLELSKPNDAIDIKIAAVIDYSPEYTKVDAPTSLVILVSEDTFLSLEPCRPFAERDVGTHNVILRGMVDEADVLENSTSTYLDKQTQVHGNIYNYDEQIRGDQAGITGIRYLLTGLIIILLFICMFSNFIVTWTIAHGRIKEFSILSSIGMTPESIRKMKKVESLLNSIKALVPGTAVGIICSLFIQKIYLTEYNVSWSFPWLGLFIGILILIFASVLSECVINLLMRKISIVEGVRINEI</sequence>
<evidence type="ECO:0000256" key="6">
    <source>
        <dbReference type="ARBA" id="ARBA00038076"/>
    </source>
</evidence>
<evidence type="ECO:0000256" key="5">
    <source>
        <dbReference type="ARBA" id="ARBA00023136"/>
    </source>
</evidence>
<evidence type="ECO:0000256" key="2">
    <source>
        <dbReference type="ARBA" id="ARBA00022475"/>
    </source>
</evidence>
<gene>
    <name evidence="9" type="ORF">SAMN04489757_1014</name>
</gene>
<dbReference type="PANTHER" id="PTHR30572:SF4">
    <property type="entry name" value="ABC TRANSPORTER PERMEASE YTRF"/>
    <property type="match status" value="1"/>
</dbReference>
<feature type="transmembrane region" description="Helical" evidence="7">
    <location>
        <begin position="242"/>
        <end position="267"/>
    </location>
</feature>
<dbReference type="PANTHER" id="PTHR30572">
    <property type="entry name" value="MEMBRANE COMPONENT OF TRANSPORTER-RELATED"/>
    <property type="match status" value="1"/>
</dbReference>
<comment type="similarity">
    <text evidence="6">Belongs to the ABC-4 integral membrane protein family.</text>
</comment>
<dbReference type="GO" id="GO:0005886">
    <property type="term" value="C:plasma membrane"/>
    <property type="evidence" value="ECO:0007669"/>
    <property type="project" value="UniProtKB-SubCell"/>
</dbReference>
<dbReference type="GO" id="GO:0022857">
    <property type="term" value="F:transmembrane transporter activity"/>
    <property type="evidence" value="ECO:0007669"/>
    <property type="project" value="TreeGrafter"/>
</dbReference>
<dbReference type="InterPro" id="IPR003838">
    <property type="entry name" value="ABC3_permease_C"/>
</dbReference>
<evidence type="ECO:0000256" key="1">
    <source>
        <dbReference type="ARBA" id="ARBA00004651"/>
    </source>
</evidence>
<dbReference type="InterPro" id="IPR050250">
    <property type="entry name" value="Macrolide_Exporter_MacB"/>
</dbReference>
<evidence type="ECO:0000256" key="3">
    <source>
        <dbReference type="ARBA" id="ARBA00022692"/>
    </source>
</evidence>
<evidence type="ECO:0000259" key="8">
    <source>
        <dbReference type="Pfam" id="PF02687"/>
    </source>
</evidence>
<evidence type="ECO:0000313" key="9">
    <source>
        <dbReference type="EMBL" id="SFN73944.1"/>
    </source>
</evidence>
<accession>A0A1I5BGT2</accession>
<evidence type="ECO:0000256" key="4">
    <source>
        <dbReference type="ARBA" id="ARBA00022989"/>
    </source>
</evidence>
<keyword evidence="10" id="KW-1185">Reference proteome</keyword>
<keyword evidence="2" id="KW-1003">Cell membrane</keyword>
<feature type="transmembrane region" description="Helical" evidence="7">
    <location>
        <begin position="702"/>
        <end position="727"/>
    </location>
</feature>
<dbReference type="AlphaFoldDB" id="A0A1I5BGT2"/>
<dbReference type="STRING" id="1527.SAMN04489757_1014"/>
<keyword evidence="5 7" id="KW-0472">Membrane</keyword>
<dbReference type="Proteomes" id="UP000198806">
    <property type="component" value="Unassembled WGS sequence"/>
</dbReference>
<feature type="transmembrane region" description="Helical" evidence="7">
    <location>
        <begin position="145"/>
        <end position="171"/>
    </location>
</feature>
<protein>
    <submittedName>
        <fullName evidence="9">FtsX-like permease family protein</fullName>
    </submittedName>
</protein>
<organism evidence="9 10">
    <name type="scientific">Anaerocolumna aminovalerica</name>
    <dbReference type="NCBI Taxonomy" id="1527"/>
    <lineage>
        <taxon>Bacteria</taxon>
        <taxon>Bacillati</taxon>
        <taxon>Bacillota</taxon>
        <taxon>Clostridia</taxon>
        <taxon>Lachnospirales</taxon>
        <taxon>Lachnospiraceae</taxon>
        <taxon>Anaerocolumna</taxon>
    </lineage>
</organism>
<dbReference type="EMBL" id="FOWD01000001">
    <property type="protein sequence ID" value="SFN73944.1"/>
    <property type="molecule type" value="Genomic_DNA"/>
</dbReference>
<name>A0A1I5BGT2_9FIRM</name>
<feature type="domain" description="ABC3 transporter permease C-terminal" evidence="8">
    <location>
        <begin position="616"/>
        <end position="721"/>
    </location>
</feature>
<feature type="transmembrane region" description="Helical" evidence="7">
    <location>
        <begin position="20"/>
        <end position="41"/>
    </location>
</feature>
<proteinExistence type="inferred from homology"/>
<dbReference type="Pfam" id="PF02687">
    <property type="entry name" value="FtsX"/>
    <property type="match status" value="2"/>
</dbReference>
<evidence type="ECO:0000256" key="7">
    <source>
        <dbReference type="SAM" id="Phobius"/>
    </source>
</evidence>
<evidence type="ECO:0000313" key="10">
    <source>
        <dbReference type="Proteomes" id="UP000198806"/>
    </source>
</evidence>
<dbReference type="RefSeq" id="WP_091683333.1">
    <property type="nucleotide sequence ID" value="NZ_BAABFM010000003.1"/>
</dbReference>
<feature type="transmembrane region" description="Helical" evidence="7">
    <location>
        <begin position="204"/>
        <end position="222"/>
    </location>
</feature>
<feature type="transmembrane region" description="Helical" evidence="7">
    <location>
        <begin position="665"/>
        <end position="690"/>
    </location>
</feature>
<feature type="transmembrane region" description="Helical" evidence="7">
    <location>
        <begin position="611"/>
        <end position="636"/>
    </location>
</feature>